<feature type="transmembrane region" description="Helical" evidence="6">
    <location>
        <begin position="51"/>
        <end position="73"/>
    </location>
</feature>
<evidence type="ECO:0000256" key="1">
    <source>
        <dbReference type="ARBA" id="ARBA00004141"/>
    </source>
</evidence>
<feature type="transmembrane region" description="Helical" evidence="6">
    <location>
        <begin position="85"/>
        <end position="105"/>
    </location>
</feature>
<evidence type="ECO:0000256" key="6">
    <source>
        <dbReference type="SAM" id="Phobius"/>
    </source>
</evidence>
<proteinExistence type="inferred from homology"/>
<keyword evidence="4 6" id="KW-1133">Transmembrane helix</keyword>
<dbReference type="Pfam" id="PF04138">
    <property type="entry name" value="GtrA_DPMS_TM"/>
    <property type="match status" value="1"/>
</dbReference>
<evidence type="ECO:0000313" key="9">
    <source>
        <dbReference type="Proteomes" id="UP000004200"/>
    </source>
</evidence>
<name>G2E5A3_9GAMM</name>
<evidence type="ECO:0000313" key="8">
    <source>
        <dbReference type="EMBL" id="EGV28815.1"/>
    </source>
</evidence>
<dbReference type="GO" id="GO:0000271">
    <property type="term" value="P:polysaccharide biosynthetic process"/>
    <property type="evidence" value="ECO:0007669"/>
    <property type="project" value="InterPro"/>
</dbReference>
<feature type="transmembrane region" description="Helical" evidence="6">
    <location>
        <begin position="23"/>
        <end position="45"/>
    </location>
</feature>
<comment type="caution">
    <text evidence="8">The sequence shown here is derived from an EMBL/GenBank/DDBJ whole genome shotgun (WGS) entry which is preliminary data.</text>
</comment>
<dbReference type="OrthoDB" id="8562382at2"/>
<dbReference type="Proteomes" id="UP000004200">
    <property type="component" value="Unassembled WGS sequence"/>
</dbReference>
<organism evidence="8 9">
    <name type="scientific">Thiorhodococcus drewsii AZ1</name>
    <dbReference type="NCBI Taxonomy" id="765913"/>
    <lineage>
        <taxon>Bacteria</taxon>
        <taxon>Pseudomonadati</taxon>
        <taxon>Pseudomonadota</taxon>
        <taxon>Gammaproteobacteria</taxon>
        <taxon>Chromatiales</taxon>
        <taxon>Chromatiaceae</taxon>
        <taxon>Thiorhodococcus</taxon>
    </lineage>
</organism>
<accession>G2E5A3</accession>
<dbReference type="InterPro" id="IPR051401">
    <property type="entry name" value="GtrA_CellWall_Glycosyl"/>
</dbReference>
<dbReference type="STRING" id="765913.ThidrDRAFT_3466"/>
<evidence type="ECO:0000256" key="5">
    <source>
        <dbReference type="ARBA" id="ARBA00023136"/>
    </source>
</evidence>
<keyword evidence="9" id="KW-1185">Reference proteome</keyword>
<comment type="subcellular location">
    <subcellularLocation>
        <location evidence="1">Membrane</location>
        <topology evidence="1">Multi-pass membrane protein</topology>
    </subcellularLocation>
</comment>
<gene>
    <name evidence="8" type="ORF">ThidrDRAFT_3466</name>
</gene>
<dbReference type="InterPro" id="IPR007267">
    <property type="entry name" value="GtrA_DPMS_TM"/>
</dbReference>
<reference evidence="8 9" key="1">
    <citation type="submission" date="2011-06" db="EMBL/GenBank/DDBJ databases">
        <title>The draft genome of Thiorhodococcus drewsii AZ1.</title>
        <authorList>
            <consortium name="US DOE Joint Genome Institute (JGI-PGF)"/>
            <person name="Lucas S."/>
            <person name="Han J."/>
            <person name="Lapidus A."/>
            <person name="Cheng J.-F."/>
            <person name="Goodwin L."/>
            <person name="Pitluck S."/>
            <person name="Peters L."/>
            <person name="Land M.L."/>
            <person name="Hauser L."/>
            <person name="Vogl K."/>
            <person name="Liu Z."/>
            <person name="Imhoff J."/>
            <person name="Thiel V."/>
            <person name="Frigaard N.-U."/>
            <person name="Bryant D.A."/>
            <person name="Woyke T.J."/>
        </authorList>
    </citation>
    <scope>NUCLEOTIDE SEQUENCE [LARGE SCALE GENOMIC DNA]</scope>
    <source>
        <strain evidence="8 9">AZ1</strain>
    </source>
</reference>
<dbReference type="eggNOG" id="COG2246">
    <property type="taxonomic scope" value="Bacteria"/>
</dbReference>
<dbReference type="EMBL" id="AFWT01000030">
    <property type="protein sequence ID" value="EGV28815.1"/>
    <property type="molecule type" value="Genomic_DNA"/>
</dbReference>
<feature type="transmembrane region" description="Helical" evidence="6">
    <location>
        <begin position="111"/>
        <end position="134"/>
    </location>
</feature>
<comment type="similarity">
    <text evidence="2">Belongs to the GtrA family.</text>
</comment>
<keyword evidence="5 6" id="KW-0472">Membrane</keyword>
<evidence type="ECO:0000256" key="3">
    <source>
        <dbReference type="ARBA" id="ARBA00022692"/>
    </source>
</evidence>
<dbReference type="PANTHER" id="PTHR38459">
    <property type="entry name" value="PROPHAGE BACTOPRENOL-LINKED GLUCOSE TRANSLOCASE HOMOLOG"/>
    <property type="match status" value="1"/>
</dbReference>
<dbReference type="RefSeq" id="WP_007042179.1">
    <property type="nucleotide sequence ID" value="NZ_AFWT01000030.1"/>
</dbReference>
<keyword evidence="3 6" id="KW-0812">Transmembrane</keyword>
<dbReference type="PANTHER" id="PTHR38459:SF1">
    <property type="entry name" value="PROPHAGE BACTOPRENOL-LINKED GLUCOSE TRANSLOCASE HOMOLOG"/>
    <property type="match status" value="1"/>
</dbReference>
<evidence type="ECO:0000256" key="4">
    <source>
        <dbReference type="ARBA" id="ARBA00022989"/>
    </source>
</evidence>
<sequence>MFAPREQQIWRTSSYWLDEIAKLLRFGIVGISATLTHLLTAGMVLKYCYSSVFFANITAFVIAFQVSFVGHRYVTFKKKGHTDRFIVAAGLGFIFNNVILAGLVFSGLLNGLLAIFVSTLCVPIIVYALLRFWVFSNENQQS</sequence>
<evidence type="ECO:0000256" key="2">
    <source>
        <dbReference type="ARBA" id="ARBA00009399"/>
    </source>
</evidence>
<evidence type="ECO:0000259" key="7">
    <source>
        <dbReference type="Pfam" id="PF04138"/>
    </source>
</evidence>
<protein>
    <submittedName>
        <fullName evidence="8">GtrA family protein</fullName>
    </submittedName>
</protein>
<dbReference type="GO" id="GO:0005886">
    <property type="term" value="C:plasma membrane"/>
    <property type="evidence" value="ECO:0007669"/>
    <property type="project" value="TreeGrafter"/>
</dbReference>
<dbReference type="AlphaFoldDB" id="G2E5A3"/>
<feature type="domain" description="GtrA/DPMS transmembrane" evidence="7">
    <location>
        <begin position="25"/>
        <end position="135"/>
    </location>
</feature>